<keyword evidence="3 4" id="KW-0520">NAD</keyword>
<evidence type="ECO:0000256" key="3">
    <source>
        <dbReference type="ARBA" id="ARBA00023027"/>
    </source>
</evidence>
<dbReference type="InterPro" id="IPR055480">
    <property type="entry name" value="NAD-GDH_N"/>
</dbReference>
<name>A0A9P0QNY2_9ASCO</name>
<dbReference type="EC" id="1.4.1.2" evidence="4"/>
<dbReference type="InterPro" id="IPR006096">
    <property type="entry name" value="Glu/Leu/Phe/Val/Trp_DH_C"/>
</dbReference>
<organism evidence="6 7">
    <name type="scientific">[Candida] railenensis</name>
    <dbReference type="NCBI Taxonomy" id="45579"/>
    <lineage>
        <taxon>Eukaryota</taxon>
        <taxon>Fungi</taxon>
        <taxon>Dikarya</taxon>
        <taxon>Ascomycota</taxon>
        <taxon>Saccharomycotina</taxon>
        <taxon>Pichiomycetes</taxon>
        <taxon>Debaryomycetaceae</taxon>
        <taxon>Kurtzmaniella</taxon>
    </lineage>
</organism>
<evidence type="ECO:0000313" key="7">
    <source>
        <dbReference type="Proteomes" id="UP000837801"/>
    </source>
</evidence>
<dbReference type="Pfam" id="PF23152">
    <property type="entry name" value="GDH_2nd"/>
    <property type="match status" value="1"/>
</dbReference>
<comment type="function">
    <text evidence="4">NAD(+)-dependent glutamate dehydrogenase which degrades glutamate to ammonia and alpha-ketoglutarate.</text>
</comment>
<proteinExistence type="inferred from homology"/>
<dbReference type="Proteomes" id="UP000837801">
    <property type="component" value="Unassembled WGS sequence"/>
</dbReference>
<gene>
    <name evidence="6" type="ORF">CLIB1423_05S04038</name>
</gene>
<dbReference type="GO" id="GO:0004352">
    <property type="term" value="F:glutamate dehydrogenase (NAD+) activity"/>
    <property type="evidence" value="ECO:0007669"/>
    <property type="project" value="UniProtKB-UniRule"/>
</dbReference>
<accession>A0A9P0QNY2</accession>
<evidence type="ECO:0000256" key="2">
    <source>
        <dbReference type="ARBA" id="ARBA00023002"/>
    </source>
</evidence>
<protein>
    <recommendedName>
        <fullName evidence="4">NAD-specific glutamate dehydrogenase</fullName>
        <ecNumber evidence="4">1.4.1.2</ecNumber>
    </recommendedName>
</protein>
<keyword evidence="7" id="KW-1185">Reference proteome</keyword>
<evidence type="ECO:0000313" key="6">
    <source>
        <dbReference type="EMBL" id="CAH2352030.1"/>
    </source>
</evidence>
<dbReference type="Pfam" id="PF23147">
    <property type="entry name" value="GDH2_N"/>
    <property type="match status" value="1"/>
</dbReference>
<dbReference type="SMART" id="SM00839">
    <property type="entry name" value="ELFV_dehydrog"/>
    <property type="match status" value="1"/>
</dbReference>
<comment type="caution">
    <text evidence="6">The sequence shown here is derived from an EMBL/GenBank/DDBJ whole genome shotgun (WGS) entry which is preliminary data.</text>
</comment>
<dbReference type="InterPro" id="IPR036291">
    <property type="entry name" value="NAD(P)-bd_dom_sf"/>
</dbReference>
<reference evidence="6" key="1">
    <citation type="submission" date="2022-03" db="EMBL/GenBank/DDBJ databases">
        <authorList>
            <person name="Legras J.-L."/>
            <person name="Devillers H."/>
            <person name="Grondin C."/>
        </authorList>
    </citation>
    <scope>NUCLEOTIDE SEQUENCE</scope>
    <source>
        <strain evidence="6">CLIB 1423</strain>
    </source>
</reference>
<dbReference type="EMBL" id="CAKXYY010000005">
    <property type="protein sequence ID" value="CAH2352030.1"/>
    <property type="molecule type" value="Genomic_DNA"/>
</dbReference>
<dbReference type="Gene3D" id="3.40.50.720">
    <property type="entry name" value="NAD(P)-binding Rossmann-like Domain"/>
    <property type="match status" value="1"/>
</dbReference>
<dbReference type="PANTHER" id="PTHR11606">
    <property type="entry name" value="GLUTAMATE DEHYDROGENASE"/>
    <property type="match status" value="1"/>
</dbReference>
<dbReference type="SUPFAM" id="SSF51735">
    <property type="entry name" value="NAD(P)-binding Rossmann-fold domains"/>
    <property type="match status" value="1"/>
</dbReference>
<comment type="similarity">
    <text evidence="1 4">Belongs to the Glu/Leu/Phe/Val dehydrogenases family.</text>
</comment>
<dbReference type="PANTHER" id="PTHR11606:SF24">
    <property type="entry name" value="NAD-SPECIFIC GLUTAMATE DEHYDROGENASE"/>
    <property type="match status" value="1"/>
</dbReference>
<comment type="catalytic activity">
    <reaction evidence="4">
        <text>L-glutamate + NAD(+) + H2O = 2-oxoglutarate + NH4(+) + NADH + H(+)</text>
        <dbReference type="Rhea" id="RHEA:15133"/>
        <dbReference type="ChEBI" id="CHEBI:15377"/>
        <dbReference type="ChEBI" id="CHEBI:15378"/>
        <dbReference type="ChEBI" id="CHEBI:16810"/>
        <dbReference type="ChEBI" id="CHEBI:28938"/>
        <dbReference type="ChEBI" id="CHEBI:29985"/>
        <dbReference type="ChEBI" id="CHEBI:57540"/>
        <dbReference type="ChEBI" id="CHEBI:57945"/>
        <dbReference type="EC" id="1.4.1.2"/>
    </reaction>
</comment>
<dbReference type="Pfam" id="PF00208">
    <property type="entry name" value="ELFV_dehydrog"/>
    <property type="match status" value="1"/>
</dbReference>
<dbReference type="AlphaFoldDB" id="A0A9P0QNY2"/>
<dbReference type="InterPro" id="IPR016210">
    <property type="entry name" value="NAD-GDH_euk"/>
</dbReference>
<evidence type="ECO:0000259" key="5">
    <source>
        <dbReference type="SMART" id="SM00839"/>
    </source>
</evidence>
<feature type="domain" description="Glutamate/phenylalanine/leucine/valine/L-tryptophan dehydrogenase C-terminal" evidence="5">
    <location>
        <begin position="685"/>
        <end position="958"/>
    </location>
</feature>
<evidence type="ECO:0000256" key="1">
    <source>
        <dbReference type="ARBA" id="ARBA00006382"/>
    </source>
</evidence>
<dbReference type="GO" id="GO:0005739">
    <property type="term" value="C:mitochondrion"/>
    <property type="evidence" value="ECO:0007669"/>
    <property type="project" value="UniProtKB-UniRule"/>
</dbReference>
<dbReference type="OrthoDB" id="184415at2759"/>
<dbReference type="InterPro" id="IPR056365">
    <property type="entry name" value="NAD-GDH_2nd"/>
</dbReference>
<sequence length="1066" mass="119745">MSSLLPDVNALSLDRTNSNTSSVVSLKHGYIDTPFSGKKDQFDEVLDILDSTGFIPEALIESEARWFYESLGIDDVFFARESATEIANHIHSLYSCKVQAFANLDSIAATDGSAAPIISYKREAEDHAVYFDTSSPGTEGYKRTRFEERIDDKYIDPSTSIENSYRCESFSAPLNFQTDPILNGIFSKNPQLINNQTVRCYFVYKNNYNSGVSADSNETDLNKIGDSIFSKIASPNTKSIYSEIIGKVANTTGPVIKHIPIEDSDEFRVVIGFKQGSSARYNSALTDLANYYKLQITRKYVEQFSNGVTVISMYVTSKSKKNSQLDLSIFQVIKEASLLYCIPHNYFHERFTSGELSLQESIYAQSGVIFVTHFLNRLGPEYNKLTSLLDPSKSIVHAEALNSLKKRLRSETYTQNYIKEVFQDRIDIIRKLYRQFADTHYIRSSMEKTLSYQRLSQIQPVGSEEDFEKLLQREFSQNEHHILVLRALYAFNKSILKTNFYTSTKVALSFRLDPSFLPVEEYPDKPYGMFFVVGSDFRGFHIRFRDIARGGIRIVKSRSIDAYNVNIRNLFDENYNLASTQQKKNKDIPEGGSKGVILLDHGVAQDRPQACFEKYVDSLIDILLKEYIPGVKDSYVDLYKKPEILFLGPDEGTAGYTDWATLHARKRGAPWWRSFLTGKSPQIGGIPHDEYGMTTLSVRAYVNKIYEKKGIESSSIKKFQTGGPDGDLGSNEILLSRDENYVGLVDGSGVIADPNGLDKAELIRLAKERKMIDHYDKSLLSSEGFVVLVDDVDVKLPNGTIVTSGVTFRNSFHLKLPEIFGIDGVDLFVPCGGRPAAIDTNNVEQLIDERTGKSIVPYFVEGANLFITQSAKLVLEKAGCIIFKDASTNKGGVTSSSCEVLAALAFDDKGFLHNMCVDPDTGAKPQFYQDYVKEVQRVVVSNAQAEFESLWALKEATGITFTELSDKLSVTINKLADELANSHELWNDDIDFRNAVLLDSLPPLLLREIGIANILSRVPEAYLKALFATHLASRFVYSRGIDSNPAKFLEFISSIRKEYVKKSILK</sequence>
<dbReference type="PIRSF" id="PIRSF000184">
    <property type="entry name" value="GDH_NAD"/>
    <property type="match status" value="1"/>
</dbReference>
<dbReference type="GO" id="GO:0006538">
    <property type="term" value="P:L-glutamate catabolic process"/>
    <property type="evidence" value="ECO:0007669"/>
    <property type="project" value="UniProtKB-UniRule"/>
</dbReference>
<dbReference type="SUPFAM" id="SSF53223">
    <property type="entry name" value="Aminoacid dehydrogenase-like, N-terminal domain"/>
    <property type="match status" value="1"/>
</dbReference>
<keyword evidence="2 4" id="KW-0560">Oxidoreductase</keyword>
<evidence type="ECO:0000256" key="4">
    <source>
        <dbReference type="PIRNR" id="PIRNR000184"/>
    </source>
</evidence>
<dbReference type="InterPro" id="IPR046346">
    <property type="entry name" value="Aminoacid_DH-like_N_sf"/>
</dbReference>